<evidence type="ECO:0000313" key="2">
    <source>
        <dbReference type="EMBL" id="GJJ13930.1"/>
    </source>
</evidence>
<accession>A0AAV5APV2</accession>
<comment type="caution">
    <text evidence="2">The sequence shown here is derived from an EMBL/GenBank/DDBJ whole genome shotgun (WGS) entry which is preliminary data.</text>
</comment>
<dbReference type="Proteomes" id="UP001050691">
    <property type="component" value="Unassembled WGS sequence"/>
</dbReference>
<evidence type="ECO:0000313" key="3">
    <source>
        <dbReference type="Proteomes" id="UP001050691"/>
    </source>
</evidence>
<name>A0AAV5APV2_9AGAM</name>
<protein>
    <submittedName>
        <fullName evidence="2">Uncharacterized protein</fullName>
    </submittedName>
</protein>
<dbReference type="AlphaFoldDB" id="A0AAV5APV2"/>
<feature type="compositionally biased region" description="Polar residues" evidence="1">
    <location>
        <begin position="234"/>
        <end position="244"/>
    </location>
</feature>
<proteinExistence type="predicted"/>
<dbReference type="EMBL" id="BPWL01000009">
    <property type="protein sequence ID" value="GJJ13930.1"/>
    <property type="molecule type" value="Genomic_DNA"/>
</dbReference>
<sequence length="344" mass="38630">MSFAKDDSERLLGPRTTLPQTIVYVNQSVMIVCRNQRTLQVAITKSGWVIMIMLASFSYHESESVKQSPSGHLTSLYSGPPNGGHVVSKMDERALEINETRSPPPSRLRRPSCNNLNNHLSITSDTDVYFRRPSSFLPACISTPSLHTAREIDGTNRFSETHLPYSFTLDSFMDFESINEPLENNNYLSNSFRSPTSSKALWKSLTTNASALISVFEPRTKRPSFDQNPPPSSPQNKGQATSNPKLKLFRSPKKSFSPLPGRLTSNQLESEPLLLSQPISQIPGKKLPALHKRVSAVFRSDSLKWNSVNEYSLRSSSFKVFEERTENEALESLVIPSRIRLILQ</sequence>
<gene>
    <name evidence="2" type="ORF">Clacol_008187</name>
</gene>
<keyword evidence="3" id="KW-1185">Reference proteome</keyword>
<feature type="region of interest" description="Disordered" evidence="1">
    <location>
        <begin position="218"/>
        <end position="264"/>
    </location>
</feature>
<reference evidence="2" key="1">
    <citation type="submission" date="2021-10" db="EMBL/GenBank/DDBJ databases">
        <title>De novo Genome Assembly of Clathrus columnatus (Basidiomycota, Fungi) Using Illumina and Nanopore Sequence Data.</title>
        <authorList>
            <person name="Ogiso-Tanaka E."/>
            <person name="Itagaki H."/>
            <person name="Hosoya T."/>
            <person name="Hosaka K."/>
        </authorList>
    </citation>
    <scope>NUCLEOTIDE SEQUENCE</scope>
    <source>
        <strain evidence="2">MO-923</strain>
    </source>
</reference>
<organism evidence="2 3">
    <name type="scientific">Clathrus columnatus</name>
    <dbReference type="NCBI Taxonomy" id="1419009"/>
    <lineage>
        <taxon>Eukaryota</taxon>
        <taxon>Fungi</taxon>
        <taxon>Dikarya</taxon>
        <taxon>Basidiomycota</taxon>
        <taxon>Agaricomycotina</taxon>
        <taxon>Agaricomycetes</taxon>
        <taxon>Phallomycetidae</taxon>
        <taxon>Phallales</taxon>
        <taxon>Clathraceae</taxon>
        <taxon>Clathrus</taxon>
    </lineage>
</organism>
<evidence type="ECO:0000256" key="1">
    <source>
        <dbReference type="SAM" id="MobiDB-lite"/>
    </source>
</evidence>